<dbReference type="Gene3D" id="3.10.350.10">
    <property type="entry name" value="LysM domain"/>
    <property type="match status" value="1"/>
</dbReference>
<protein>
    <submittedName>
        <fullName evidence="2">Unannotated protein</fullName>
    </submittedName>
</protein>
<dbReference type="PANTHER" id="PTHR33734:SF22">
    <property type="entry name" value="MEMBRANE-BOUND LYTIC MUREIN TRANSGLYCOSYLASE D"/>
    <property type="match status" value="1"/>
</dbReference>
<name>A0A6J6NJS9_9ZZZZ</name>
<sequence length="137" mass="13918">MTAMRYYERTVGLFAAITCAAVFAGCADTGRSANDTLPPILTTTSTTTLPETTTTIPKTYVIQSGDSLSEIAKLFGVSAAALAAFNNITDPDKIEAGQVISLPQPGATVPTTTPPAPTTPKATIATAVPTATTTAAP</sequence>
<gene>
    <name evidence="2" type="ORF">UFOPK2366_00538</name>
</gene>
<dbReference type="Pfam" id="PF01476">
    <property type="entry name" value="LysM"/>
    <property type="match status" value="1"/>
</dbReference>
<accession>A0A6J6NJS9</accession>
<dbReference type="InterPro" id="IPR036779">
    <property type="entry name" value="LysM_dom_sf"/>
</dbReference>
<organism evidence="2">
    <name type="scientific">freshwater metagenome</name>
    <dbReference type="NCBI Taxonomy" id="449393"/>
    <lineage>
        <taxon>unclassified sequences</taxon>
        <taxon>metagenomes</taxon>
        <taxon>ecological metagenomes</taxon>
    </lineage>
</organism>
<dbReference type="CDD" id="cd00118">
    <property type="entry name" value="LysM"/>
    <property type="match status" value="1"/>
</dbReference>
<dbReference type="PANTHER" id="PTHR33734">
    <property type="entry name" value="LYSM DOMAIN-CONTAINING GPI-ANCHORED PROTEIN 2"/>
    <property type="match status" value="1"/>
</dbReference>
<dbReference type="AlphaFoldDB" id="A0A6J6NJS9"/>
<dbReference type="SMART" id="SM00257">
    <property type="entry name" value="LysM"/>
    <property type="match status" value="1"/>
</dbReference>
<dbReference type="PROSITE" id="PS51257">
    <property type="entry name" value="PROKAR_LIPOPROTEIN"/>
    <property type="match status" value="1"/>
</dbReference>
<reference evidence="2" key="1">
    <citation type="submission" date="2020-05" db="EMBL/GenBank/DDBJ databases">
        <authorList>
            <person name="Chiriac C."/>
            <person name="Salcher M."/>
            <person name="Ghai R."/>
            <person name="Kavagutti S V."/>
        </authorList>
    </citation>
    <scope>NUCLEOTIDE SEQUENCE</scope>
</reference>
<dbReference type="InterPro" id="IPR018392">
    <property type="entry name" value="LysM"/>
</dbReference>
<dbReference type="PROSITE" id="PS51782">
    <property type="entry name" value="LYSM"/>
    <property type="match status" value="1"/>
</dbReference>
<dbReference type="EMBL" id="CAEZXM010000076">
    <property type="protein sequence ID" value="CAB4687021.1"/>
    <property type="molecule type" value="Genomic_DNA"/>
</dbReference>
<dbReference type="SUPFAM" id="SSF54106">
    <property type="entry name" value="LysM domain"/>
    <property type="match status" value="1"/>
</dbReference>
<evidence type="ECO:0000259" key="1">
    <source>
        <dbReference type="PROSITE" id="PS51782"/>
    </source>
</evidence>
<evidence type="ECO:0000313" key="2">
    <source>
        <dbReference type="EMBL" id="CAB4687021.1"/>
    </source>
</evidence>
<proteinExistence type="predicted"/>
<feature type="domain" description="LysM" evidence="1">
    <location>
        <begin position="58"/>
        <end position="102"/>
    </location>
</feature>